<evidence type="ECO:0000313" key="2">
    <source>
        <dbReference type="EMBL" id="WOG95311.1"/>
    </source>
</evidence>
<evidence type="ECO:0000313" key="3">
    <source>
        <dbReference type="Proteomes" id="UP000077755"/>
    </source>
</evidence>
<dbReference type="EMBL" id="CP093346">
    <property type="protein sequence ID" value="WOG95311.1"/>
    <property type="molecule type" value="Genomic_DNA"/>
</dbReference>
<dbReference type="Gramene" id="KZM81122">
    <property type="protein sequence ID" value="KZM81122"/>
    <property type="gene ID" value="DCAR_031346"/>
</dbReference>
<reference evidence="2" key="1">
    <citation type="journal article" date="2016" name="Nat. Genet.">
        <title>A high-quality carrot genome assembly provides new insights into carotenoid accumulation and asterid genome evolution.</title>
        <authorList>
            <person name="Iorizzo M."/>
            <person name="Ellison S."/>
            <person name="Senalik D."/>
            <person name="Zeng P."/>
            <person name="Satapoomin P."/>
            <person name="Huang J."/>
            <person name="Bowman M."/>
            <person name="Iovene M."/>
            <person name="Sanseverino W."/>
            <person name="Cavagnaro P."/>
            <person name="Yildiz M."/>
            <person name="Macko-Podgorni A."/>
            <person name="Moranska E."/>
            <person name="Grzebelus E."/>
            <person name="Grzebelus D."/>
            <person name="Ashrafi H."/>
            <person name="Zheng Z."/>
            <person name="Cheng S."/>
            <person name="Spooner D."/>
            <person name="Van Deynze A."/>
            <person name="Simon P."/>
        </authorList>
    </citation>
    <scope>NUCLEOTIDE SEQUENCE</scope>
    <source>
        <tissue evidence="2">Leaf</tissue>
    </source>
</reference>
<evidence type="ECO:0000256" key="1">
    <source>
        <dbReference type="SAM" id="MobiDB-lite"/>
    </source>
</evidence>
<keyword evidence="3" id="KW-1185">Reference proteome</keyword>
<organism evidence="2 3">
    <name type="scientific">Daucus carota subsp. sativus</name>
    <name type="common">Carrot</name>
    <dbReference type="NCBI Taxonomy" id="79200"/>
    <lineage>
        <taxon>Eukaryota</taxon>
        <taxon>Viridiplantae</taxon>
        <taxon>Streptophyta</taxon>
        <taxon>Embryophyta</taxon>
        <taxon>Tracheophyta</taxon>
        <taxon>Spermatophyta</taxon>
        <taxon>Magnoliopsida</taxon>
        <taxon>eudicotyledons</taxon>
        <taxon>Gunneridae</taxon>
        <taxon>Pentapetalae</taxon>
        <taxon>asterids</taxon>
        <taxon>campanulids</taxon>
        <taxon>Apiales</taxon>
        <taxon>Apiaceae</taxon>
        <taxon>Apioideae</taxon>
        <taxon>Scandiceae</taxon>
        <taxon>Daucinae</taxon>
        <taxon>Daucus</taxon>
        <taxon>Daucus sect. Daucus</taxon>
    </lineage>
</organism>
<name>A0A175YE55_DAUCS</name>
<reference evidence="2" key="2">
    <citation type="submission" date="2022-03" db="EMBL/GenBank/DDBJ databases">
        <title>Draft title - Genomic analysis of global carrot germplasm unveils the trajectory of domestication and the origin of high carotenoid orange carrot.</title>
        <authorList>
            <person name="Iorizzo M."/>
            <person name="Ellison S."/>
            <person name="Senalik D."/>
            <person name="Macko-Podgorni A."/>
            <person name="Grzebelus D."/>
            <person name="Bostan H."/>
            <person name="Rolling W."/>
            <person name="Curaba J."/>
            <person name="Simon P."/>
        </authorList>
    </citation>
    <scope>NUCLEOTIDE SEQUENCE</scope>
    <source>
        <tissue evidence="2">Leaf</tissue>
    </source>
</reference>
<dbReference type="AlphaFoldDB" id="A0A175YE55"/>
<proteinExistence type="predicted"/>
<feature type="compositionally biased region" description="Acidic residues" evidence="1">
    <location>
        <begin position="114"/>
        <end position="129"/>
    </location>
</feature>
<protein>
    <submittedName>
        <fullName evidence="2">Uncharacterized protein</fullName>
    </submittedName>
</protein>
<gene>
    <name evidence="2" type="ORF">DCAR_0414625</name>
</gene>
<dbReference type="Proteomes" id="UP000077755">
    <property type="component" value="Chromosome 4"/>
</dbReference>
<feature type="region of interest" description="Disordered" evidence="1">
    <location>
        <begin position="114"/>
        <end position="143"/>
    </location>
</feature>
<sequence length="143" mass="17179">MATRIIEVGIDYENEIAVTYKLFHPRIKGHVNHTDFDKDFKNQRSEDTRSIYFFELKRMIEILEDDTTITPEILNPVYDYYDLREKQYKDVYGDWRMHDDSDYLNNIEEEQVDVAPDDVIDLTADDEDEQPRQPPWRNPTEAQ</sequence>
<accession>A0A175YE55</accession>